<proteinExistence type="predicted"/>
<name>A0AAV7LX98_PLEWA</name>
<dbReference type="AlphaFoldDB" id="A0AAV7LX98"/>
<comment type="caution">
    <text evidence="2">The sequence shown here is derived from an EMBL/GenBank/DDBJ whole genome shotgun (WGS) entry which is preliminary data.</text>
</comment>
<dbReference type="Proteomes" id="UP001066276">
    <property type="component" value="Chromosome 10"/>
</dbReference>
<gene>
    <name evidence="2" type="ORF">NDU88_000691</name>
</gene>
<evidence type="ECO:0000256" key="1">
    <source>
        <dbReference type="SAM" id="MobiDB-lite"/>
    </source>
</evidence>
<organism evidence="2 3">
    <name type="scientific">Pleurodeles waltl</name>
    <name type="common">Iberian ribbed newt</name>
    <dbReference type="NCBI Taxonomy" id="8319"/>
    <lineage>
        <taxon>Eukaryota</taxon>
        <taxon>Metazoa</taxon>
        <taxon>Chordata</taxon>
        <taxon>Craniata</taxon>
        <taxon>Vertebrata</taxon>
        <taxon>Euteleostomi</taxon>
        <taxon>Amphibia</taxon>
        <taxon>Batrachia</taxon>
        <taxon>Caudata</taxon>
        <taxon>Salamandroidea</taxon>
        <taxon>Salamandridae</taxon>
        <taxon>Pleurodelinae</taxon>
        <taxon>Pleurodeles</taxon>
    </lineage>
</organism>
<accession>A0AAV7LX98</accession>
<protein>
    <submittedName>
        <fullName evidence="2">Uncharacterized protein</fullName>
    </submittedName>
</protein>
<dbReference type="EMBL" id="JANPWB010000014">
    <property type="protein sequence ID" value="KAJ1095529.1"/>
    <property type="molecule type" value="Genomic_DNA"/>
</dbReference>
<evidence type="ECO:0000313" key="2">
    <source>
        <dbReference type="EMBL" id="KAJ1095529.1"/>
    </source>
</evidence>
<reference evidence="2" key="1">
    <citation type="journal article" date="2022" name="bioRxiv">
        <title>Sequencing and chromosome-scale assembly of the giantPleurodeles waltlgenome.</title>
        <authorList>
            <person name="Brown T."/>
            <person name="Elewa A."/>
            <person name="Iarovenko S."/>
            <person name="Subramanian E."/>
            <person name="Araus A.J."/>
            <person name="Petzold A."/>
            <person name="Susuki M."/>
            <person name="Suzuki K.-i.T."/>
            <person name="Hayashi T."/>
            <person name="Toyoda A."/>
            <person name="Oliveira C."/>
            <person name="Osipova E."/>
            <person name="Leigh N.D."/>
            <person name="Simon A."/>
            <person name="Yun M.H."/>
        </authorList>
    </citation>
    <scope>NUCLEOTIDE SEQUENCE</scope>
    <source>
        <strain evidence="2">20211129_DDA</strain>
        <tissue evidence="2">Liver</tissue>
    </source>
</reference>
<evidence type="ECO:0000313" key="3">
    <source>
        <dbReference type="Proteomes" id="UP001066276"/>
    </source>
</evidence>
<feature type="region of interest" description="Disordered" evidence="1">
    <location>
        <begin position="1"/>
        <end position="28"/>
    </location>
</feature>
<keyword evidence="3" id="KW-1185">Reference proteome</keyword>
<sequence length="164" mass="17934">MRGPRRRTPRAGAALWGAPRSQSPMSVPPRGVELVRGAASCPSRAWGAAVEVLWSGGAPRNLPAALYPAATQQASEGGRPGGQMPARGSVTAVATVWTAFKAGIRWERMAKGHGILQSIRGWLARLEKELHSLALRYDETNDQNLRDPIKTLLMDFRTERRIEK</sequence>